<feature type="transmembrane region" description="Helical" evidence="1">
    <location>
        <begin position="144"/>
        <end position="171"/>
    </location>
</feature>
<evidence type="ECO:0000313" key="2">
    <source>
        <dbReference type="EMBL" id="SFG29675.1"/>
    </source>
</evidence>
<dbReference type="OrthoDB" id="4418870at2"/>
<keyword evidence="3" id="KW-1185">Reference proteome</keyword>
<dbReference type="RefSeq" id="WP_092284127.1">
    <property type="nucleotide sequence ID" value="NZ_FOPJ01000002.1"/>
</dbReference>
<evidence type="ECO:0000313" key="3">
    <source>
        <dbReference type="Proteomes" id="UP000199065"/>
    </source>
</evidence>
<dbReference type="EMBL" id="FOPJ01000002">
    <property type="protein sequence ID" value="SFG29675.1"/>
    <property type="molecule type" value="Genomic_DNA"/>
</dbReference>
<proteinExistence type="predicted"/>
<keyword evidence="1" id="KW-0472">Membrane</keyword>
<dbReference type="STRING" id="185761.SAMN05660282_00532"/>
<name>A0A1I2QM45_9CORY</name>
<keyword evidence="1" id="KW-1133">Transmembrane helix</keyword>
<evidence type="ECO:0000256" key="1">
    <source>
        <dbReference type="SAM" id="Phobius"/>
    </source>
</evidence>
<organism evidence="2 3">
    <name type="scientific">Corynebacterium spheniscorum</name>
    <dbReference type="NCBI Taxonomy" id="185761"/>
    <lineage>
        <taxon>Bacteria</taxon>
        <taxon>Bacillati</taxon>
        <taxon>Actinomycetota</taxon>
        <taxon>Actinomycetes</taxon>
        <taxon>Mycobacteriales</taxon>
        <taxon>Corynebacteriaceae</taxon>
        <taxon>Corynebacterium</taxon>
    </lineage>
</organism>
<dbReference type="Proteomes" id="UP000199065">
    <property type="component" value="Unassembled WGS sequence"/>
</dbReference>
<dbReference type="AlphaFoldDB" id="A0A1I2QM45"/>
<keyword evidence="1" id="KW-0812">Transmembrane</keyword>
<reference evidence="2 3" key="1">
    <citation type="submission" date="2016-10" db="EMBL/GenBank/DDBJ databases">
        <authorList>
            <person name="de Groot N.N."/>
        </authorList>
    </citation>
    <scope>NUCLEOTIDE SEQUENCE [LARGE SCALE GENOMIC DNA]</scope>
    <source>
        <strain>J11</strain>
        <strain evidence="3">PG 39</strain>
    </source>
</reference>
<gene>
    <name evidence="2" type="ORF">SAMN05660282_00532</name>
</gene>
<sequence length="172" mass="18689">MHYTSWGPTKSDTTELFIEEGPEVLATFTDTEAKVKGEEWALAVDKDTATATLPDGSRYTASGLRRGGTVSVDLAGRQFTFTKEKRSDWIIEDSLGQKIAQFSGANNGVRKAITEFDGETSELADAKTLSTNEVIGLSWFVRRVLLSGLNTVTVATIATLAFLTFVAILVFL</sequence>
<protein>
    <submittedName>
        <fullName evidence="2">Uncharacterized protein</fullName>
    </submittedName>
</protein>
<accession>A0A1I2QM45</accession>